<dbReference type="InterPro" id="IPR027396">
    <property type="entry name" value="DsrEFH-like"/>
</dbReference>
<proteinExistence type="predicted"/>
<accession>A0A3A1N6S0</accession>
<dbReference type="Proteomes" id="UP000266067">
    <property type="component" value="Unassembled WGS sequence"/>
</dbReference>
<dbReference type="PANTHER" id="PTHR37691">
    <property type="entry name" value="BLR3518 PROTEIN"/>
    <property type="match status" value="1"/>
</dbReference>
<dbReference type="SUPFAM" id="SSF75169">
    <property type="entry name" value="DsrEFH-like"/>
    <property type="match status" value="1"/>
</dbReference>
<dbReference type="AlphaFoldDB" id="A0A3A1N6S0"/>
<dbReference type="Gene3D" id="3.40.1260.10">
    <property type="entry name" value="DsrEFH-like"/>
    <property type="match status" value="1"/>
</dbReference>
<dbReference type="InterPro" id="IPR003787">
    <property type="entry name" value="Sulphur_relay_DsrE/F-like"/>
</dbReference>
<protein>
    <submittedName>
        <fullName evidence="1">Uncharacterized protein</fullName>
    </submittedName>
</protein>
<reference evidence="1 2" key="1">
    <citation type="submission" date="2018-08" db="EMBL/GenBank/DDBJ databases">
        <title>Proposal of Muricauda 72 sp.nov. and Muricauda NH166 sp.nov., isolated from seawater.</title>
        <authorList>
            <person name="Cheng H."/>
            <person name="Wu Y.-H."/>
            <person name="Guo L.-L."/>
            <person name="Xu X.-W."/>
        </authorList>
    </citation>
    <scope>NUCLEOTIDE SEQUENCE [LARGE SCALE GENOMIC DNA]</scope>
    <source>
        <strain evidence="1 2">KCTC 22173</strain>
    </source>
</reference>
<dbReference type="RefSeq" id="WP_119608300.1">
    <property type="nucleotide sequence ID" value="NZ_QXFH01000072.1"/>
</dbReference>
<dbReference type="PANTHER" id="PTHR37691:SF1">
    <property type="entry name" value="BLR3518 PROTEIN"/>
    <property type="match status" value="1"/>
</dbReference>
<dbReference type="Pfam" id="PF02635">
    <property type="entry name" value="DsrE"/>
    <property type="match status" value="1"/>
</dbReference>
<gene>
    <name evidence="1" type="ORF">D2V08_11570</name>
</gene>
<evidence type="ECO:0000313" key="1">
    <source>
        <dbReference type="EMBL" id="RIV33042.1"/>
    </source>
</evidence>
<sequence>MNFYPFPLFLLLFMTFSGISQKTKSGPIIEDYGAVWEIDNPDFKTDTSQEFKVVFDVKDGPESDTEINRNLNTVARFLNMHAQNGIPLSQLKVALIVHGSAARNLLSDEAFQKRYEVDNPNRELVENLLNVGVEVIMCGQSSKTRGLPKEDLIPGVKIALSAMTANIQLQNQGYRPIKL</sequence>
<comment type="caution">
    <text evidence="1">The sequence shown here is derived from an EMBL/GenBank/DDBJ whole genome shotgun (WGS) entry which is preliminary data.</text>
</comment>
<name>A0A3A1N6S0_9FLAO</name>
<dbReference type="OrthoDB" id="7206705at2"/>
<keyword evidence="2" id="KW-1185">Reference proteome</keyword>
<dbReference type="EMBL" id="QXFH01000072">
    <property type="protein sequence ID" value="RIV33042.1"/>
    <property type="molecule type" value="Genomic_DNA"/>
</dbReference>
<evidence type="ECO:0000313" key="2">
    <source>
        <dbReference type="Proteomes" id="UP000266067"/>
    </source>
</evidence>
<organism evidence="1 2">
    <name type="scientific">Flagellimonas lutimaris</name>
    <dbReference type="NCBI Taxonomy" id="475082"/>
    <lineage>
        <taxon>Bacteria</taxon>
        <taxon>Pseudomonadati</taxon>
        <taxon>Bacteroidota</taxon>
        <taxon>Flavobacteriia</taxon>
        <taxon>Flavobacteriales</taxon>
        <taxon>Flavobacteriaceae</taxon>
        <taxon>Flagellimonas</taxon>
    </lineage>
</organism>